<feature type="compositionally biased region" description="Low complexity" evidence="1">
    <location>
        <begin position="131"/>
        <end position="142"/>
    </location>
</feature>
<evidence type="ECO:0000256" key="2">
    <source>
        <dbReference type="SAM" id="Phobius"/>
    </source>
</evidence>
<dbReference type="Proteomes" id="UP000053097">
    <property type="component" value="Unassembled WGS sequence"/>
</dbReference>
<feature type="transmembrane region" description="Helical" evidence="2">
    <location>
        <begin position="79"/>
        <end position="103"/>
    </location>
</feature>
<keyword evidence="4" id="KW-1185">Reference proteome</keyword>
<proteinExistence type="predicted"/>
<evidence type="ECO:0000313" key="4">
    <source>
        <dbReference type="Proteomes" id="UP000053097"/>
    </source>
</evidence>
<feature type="compositionally biased region" description="Basic and acidic residues" evidence="1">
    <location>
        <begin position="110"/>
        <end position="123"/>
    </location>
</feature>
<keyword evidence="2" id="KW-0472">Membrane</keyword>
<gene>
    <name evidence="3" type="ORF">X777_00362</name>
</gene>
<evidence type="ECO:0000256" key="1">
    <source>
        <dbReference type="SAM" id="MobiDB-lite"/>
    </source>
</evidence>
<organism evidence="3 4">
    <name type="scientific">Ooceraea biroi</name>
    <name type="common">Clonal raider ant</name>
    <name type="synonym">Cerapachys biroi</name>
    <dbReference type="NCBI Taxonomy" id="2015173"/>
    <lineage>
        <taxon>Eukaryota</taxon>
        <taxon>Metazoa</taxon>
        <taxon>Ecdysozoa</taxon>
        <taxon>Arthropoda</taxon>
        <taxon>Hexapoda</taxon>
        <taxon>Insecta</taxon>
        <taxon>Pterygota</taxon>
        <taxon>Neoptera</taxon>
        <taxon>Endopterygota</taxon>
        <taxon>Hymenoptera</taxon>
        <taxon>Apocrita</taxon>
        <taxon>Aculeata</taxon>
        <taxon>Formicoidea</taxon>
        <taxon>Formicidae</taxon>
        <taxon>Dorylinae</taxon>
        <taxon>Ooceraea</taxon>
    </lineage>
</organism>
<keyword evidence="2" id="KW-1133">Transmembrane helix</keyword>
<evidence type="ECO:0000313" key="3">
    <source>
        <dbReference type="EMBL" id="EZA59519.1"/>
    </source>
</evidence>
<accession>A0A026WWL4</accession>
<feature type="compositionally biased region" description="Basic and acidic residues" evidence="1">
    <location>
        <begin position="156"/>
        <end position="173"/>
    </location>
</feature>
<name>A0A026WWL4_OOCBI</name>
<keyword evidence="2" id="KW-0812">Transmembrane</keyword>
<reference evidence="3 4" key="1">
    <citation type="journal article" date="2014" name="Curr. Biol.">
        <title>The genome of the clonal raider ant Cerapachys biroi.</title>
        <authorList>
            <person name="Oxley P.R."/>
            <person name="Ji L."/>
            <person name="Fetter-Pruneda I."/>
            <person name="McKenzie S.K."/>
            <person name="Li C."/>
            <person name="Hu H."/>
            <person name="Zhang G."/>
            <person name="Kronauer D.J."/>
        </authorList>
    </citation>
    <scope>NUCLEOTIDE SEQUENCE [LARGE SCALE GENOMIC DNA]</scope>
</reference>
<sequence length="173" mass="19140">MQIDIVETFRLVQNSNQNAIDCRHWPAQGAREGERRAVLQLSLTRVARRGAPPFLGSFGLHCAFTRQAHRGGTRRRAPVFVVVVAIIILVDAAIESVSAAALIRRQALSDQRKAKSRTTESSRDPTATDPTTSRSYETSSSSLERIKVKGGPTGMKMRDRQTRVPPIEHSHSI</sequence>
<protein>
    <submittedName>
        <fullName evidence="3">Uncharacterized protein</fullName>
    </submittedName>
</protein>
<dbReference type="EMBL" id="KK107105">
    <property type="protein sequence ID" value="EZA59519.1"/>
    <property type="molecule type" value="Genomic_DNA"/>
</dbReference>
<dbReference type="AlphaFoldDB" id="A0A026WWL4"/>
<feature type="region of interest" description="Disordered" evidence="1">
    <location>
        <begin position="108"/>
        <end position="173"/>
    </location>
</feature>